<organism evidence="1 2">
    <name type="scientific">Perkinsus olseni</name>
    <name type="common">Perkinsus atlanticus</name>
    <dbReference type="NCBI Taxonomy" id="32597"/>
    <lineage>
        <taxon>Eukaryota</taxon>
        <taxon>Sar</taxon>
        <taxon>Alveolata</taxon>
        <taxon>Perkinsozoa</taxon>
        <taxon>Perkinsea</taxon>
        <taxon>Perkinsida</taxon>
        <taxon>Perkinsidae</taxon>
        <taxon>Perkinsus</taxon>
    </lineage>
</organism>
<dbReference type="Proteomes" id="UP000553632">
    <property type="component" value="Unassembled WGS sequence"/>
</dbReference>
<name>A0A7J6S1M0_PEROL</name>
<evidence type="ECO:0000313" key="2">
    <source>
        <dbReference type="Proteomes" id="UP000553632"/>
    </source>
</evidence>
<gene>
    <name evidence="1" type="ORF">FOZ63_024898</name>
</gene>
<feature type="non-terminal residue" evidence="1">
    <location>
        <position position="1"/>
    </location>
</feature>
<sequence>ILHLCNGLRPVWQISEMACSANLSMTTECLENLVAIGVSLVTFAHVPKDQLFAVQISFFRP</sequence>
<keyword evidence="2" id="KW-1185">Reference proteome</keyword>
<dbReference type="EMBL" id="JABANO010021407">
    <property type="protein sequence ID" value="KAF4726858.1"/>
    <property type="molecule type" value="Genomic_DNA"/>
</dbReference>
<evidence type="ECO:0000313" key="1">
    <source>
        <dbReference type="EMBL" id="KAF4726858.1"/>
    </source>
</evidence>
<proteinExistence type="predicted"/>
<comment type="caution">
    <text evidence="1">The sequence shown here is derived from an EMBL/GenBank/DDBJ whole genome shotgun (WGS) entry which is preliminary data.</text>
</comment>
<dbReference type="AlphaFoldDB" id="A0A7J6S1M0"/>
<protein>
    <submittedName>
        <fullName evidence="1">Uncharacterized protein</fullName>
    </submittedName>
</protein>
<reference evidence="1 2" key="1">
    <citation type="submission" date="2020-04" db="EMBL/GenBank/DDBJ databases">
        <title>Perkinsus olseni comparative genomics.</title>
        <authorList>
            <person name="Bogema D.R."/>
        </authorList>
    </citation>
    <scope>NUCLEOTIDE SEQUENCE [LARGE SCALE GENOMIC DNA]</scope>
    <source>
        <strain evidence="1 2">ATCC PRA-207</strain>
    </source>
</reference>
<accession>A0A7J6S1M0</accession>